<dbReference type="PANTHER" id="PTHR13522">
    <property type="entry name" value="U6 SNRNA PHOSPHODIESTERASE 1"/>
    <property type="match status" value="1"/>
</dbReference>
<protein>
    <recommendedName>
        <fullName evidence="5">U6 snRNA phosphodiesterase</fullName>
        <ecNumber evidence="5">3.1.4.-</ecNumber>
    </recommendedName>
</protein>
<dbReference type="HAMAP" id="MF_03040">
    <property type="entry name" value="USB1"/>
    <property type="match status" value="1"/>
</dbReference>
<evidence type="ECO:0000256" key="3">
    <source>
        <dbReference type="ARBA" id="ARBA00023239"/>
    </source>
</evidence>
<dbReference type="PANTHER" id="PTHR13522:SF3">
    <property type="entry name" value="U6 SNRNA PHOSPHODIESTERASE 1"/>
    <property type="match status" value="1"/>
</dbReference>
<name>A0ABP0XW79_9ROSI</name>
<organism evidence="7 8">
    <name type="scientific">Citrullus colocynthis</name>
    <name type="common">colocynth</name>
    <dbReference type="NCBI Taxonomy" id="252529"/>
    <lineage>
        <taxon>Eukaryota</taxon>
        <taxon>Viridiplantae</taxon>
        <taxon>Streptophyta</taxon>
        <taxon>Embryophyta</taxon>
        <taxon>Tracheophyta</taxon>
        <taxon>Spermatophyta</taxon>
        <taxon>Magnoliopsida</taxon>
        <taxon>eudicotyledons</taxon>
        <taxon>Gunneridae</taxon>
        <taxon>Pentapetalae</taxon>
        <taxon>rosids</taxon>
        <taxon>fabids</taxon>
        <taxon>Cucurbitales</taxon>
        <taxon>Cucurbitaceae</taxon>
        <taxon>Benincaseae</taxon>
        <taxon>Citrullus</taxon>
    </lineage>
</organism>
<keyword evidence="3" id="KW-0456">Lyase</keyword>
<dbReference type="EC" id="3.1.4.-" evidence="5"/>
<reference evidence="7 8" key="1">
    <citation type="submission" date="2024-03" db="EMBL/GenBank/DDBJ databases">
        <authorList>
            <person name="Gkanogiannis A."/>
            <person name="Becerra Lopez-Lavalle L."/>
        </authorList>
    </citation>
    <scope>NUCLEOTIDE SEQUENCE [LARGE SCALE GENOMIC DNA]</scope>
</reference>
<proteinExistence type="inferred from homology"/>
<dbReference type="Proteomes" id="UP001642487">
    <property type="component" value="Chromosome 10"/>
</dbReference>
<feature type="active site" description="Proton donor/acceptor" evidence="5">
    <location>
        <position position="239"/>
    </location>
</feature>
<sequence length="299" mass="33971">MLPLTEQRMDALRALYGGSSSDEEADTVSPSSGSASTSTPQPLDEIVSFLPLPPPPLSLLHFPNSTSVLDELSIDQATRVRSFPHVQGNYALHLYIPVYVPTNARKEVALFLKKVSSLVPALHLVDIDVPLDVLCKDDHKLEQALAREFHISLSRTVAIRVHQIDSIVTMLRQKLQSQRRYWIDFSKWETFVNDDLSRTFLSMEIITGGLMEIRRQIQVVNEVYKLHNLPEFYKEARPHISFAWALGDLSKLLSQAVHNELKRSAVKESLKRCIFSTKFNGIECKIGKKLYKICKFPDE</sequence>
<evidence type="ECO:0000256" key="4">
    <source>
        <dbReference type="ARBA" id="ARBA00023242"/>
    </source>
</evidence>
<feature type="active site" description="Proton donor/acceptor" evidence="5">
    <location>
        <position position="150"/>
    </location>
</feature>
<dbReference type="Pfam" id="PF09749">
    <property type="entry name" value="HVSL"/>
    <property type="match status" value="1"/>
</dbReference>
<evidence type="ECO:0000313" key="7">
    <source>
        <dbReference type="EMBL" id="CAK9311181.1"/>
    </source>
</evidence>
<accession>A0ABP0XW79</accession>
<evidence type="ECO:0000256" key="2">
    <source>
        <dbReference type="ARBA" id="ARBA00022801"/>
    </source>
</evidence>
<comment type="function">
    <text evidence="5">Phosphodiesterase responsible for the U6 snRNA 3' end processing. Acts as an exoribonuclease (RNase) responsible for trimming the poly(U) tract of the last nucleotides in the pre-U6 snRNA molecule, leading to the formation of mature U6 snRNA.</text>
</comment>
<keyword evidence="8" id="KW-1185">Reference proteome</keyword>
<evidence type="ECO:0000256" key="5">
    <source>
        <dbReference type="HAMAP-Rule" id="MF_03040"/>
    </source>
</evidence>
<feature type="region of interest" description="Disordered" evidence="6">
    <location>
        <begin position="16"/>
        <end position="41"/>
    </location>
</feature>
<evidence type="ECO:0000256" key="1">
    <source>
        <dbReference type="ARBA" id="ARBA00022722"/>
    </source>
</evidence>
<gene>
    <name evidence="7" type="ORF">CITCOLO1_LOCUS2831</name>
</gene>
<evidence type="ECO:0000313" key="8">
    <source>
        <dbReference type="Proteomes" id="UP001642487"/>
    </source>
</evidence>
<comment type="subcellular location">
    <subcellularLocation>
        <location evidence="5">Nucleus</location>
    </subcellularLocation>
</comment>
<dbReference type="EMBL" id="OZ021744">
    <property type="protein sequence ID" value="CAK9311181.1"/>
    <property type="molecule type" value="Genomic_DNA"/>
</dbReference>
<evidence type="ECO:0000256" key="6">
    <source>
        <dbReference type="SAM" id="MobiDB-lite"/>
    </source>
</evidence>
<comment type="similarity">
    <text evidence="5">Belongs to the 2H phosphoesterase superfamily. USB1 family.</text>
</comment>
<dbReference type="InterPro" id="IPR027521">
    <property type="entry name" value="Usb1"/>
</dbReference>
<keyword evidence="1 5" id="KW-0540">Nuclease</keyword>
<feature type="compositionally biased region" description="Low complexity" evidence="6">
    <location>
        <begin position="27"/>
        <end position="41"/>
    </location>
</feature>
<keyword evidence="2 5" id="KW-0378">Hydrolase</keyword>
<keyword evidence="4 5" id="KW-0539">Nucleus</keyword>
<dbReference type="Gene3D" id="3.90.1140.10">
    <property type="entry name" value="Cyclic phosphodiesterase"/>
    <property type="match status" value="1"/>
</dbReference>